<gene>
    <name evidence="2" type="ORF">SASPL_126140</name>
</gene>
<organism evidence="2">
    <name type="scientific">Salvia splendens</name>
    <name type="common">Scarlet sage</name>
    <dbReference type="NCBI Taxonomy" id="180675"/>
    <lineage>
        <taxon>Eukaryota</taxon>
        <taxon>Viridiplantae</taxon>
        <taxon>Streptophyta</taxon>
        <taxon>Embryophyta</taxon>
        <taxon>Tracheophyta</taxon>
        <taxon>Spermatophyta</taxon>
        <taxon>Magnoliopsida</taxon>
        <taxon>eudicotyledons</taxon>
        <taxon>Gunneridae</taxon>
        <taxon>Pentapetalae</taxon>
        <taxon>asterids</taxon>
        <taxon>lamiids</taxon>
        <taxon>Lamiales</taxon>
        <taxon>Lamiaceae</taxon>
        <taxon>Nepetoideae</taxon>
        <taxon>Mentheae</taxon>
        <taxon>Salviinae</taxon>
        <taxon>Salvia</taxon>
        <taxon>Salvia subgen. Calosphace</taxon>
        <taxon>core Calosphace</taxon>
    </lineage>
</organism>
<feature type="region of interest" description="Disordered" evidence="1">
    <location>
        <begin position="42"/>
        <end position="94"/>
    </location>
</feature>
<reference evidence="2" key="1">
    <citation type="submission" date="2018-01" db="EMBL/GenBank/DDBJ databases">
        <authorList>
            <person name="Mao J.F."/>
        </authorList>
    </citation>
    <scope>NUCLEOTIDE SEQUENCE</scope>
    <source>
        <strain evidence="2">Huo1</strain>
        <tissue evidence="2">Leaf</tissue>
    </source>
</reference>
<feature type="compositionally biased region" description="Polar residues" evidence="1">
    <location>
        <begin position="8"/>
        <end position="21"/>
    </location>
</feature>
<evidence type="ECO:0000313" key="3">
    <source>
        <dbReference type="Proteomes" id="UP000298416"/>
    </source>
</evidence>
<dbReference type="Proteomes" id="UP000298416">
    <property type="component" value="Unassembled WGS sequence"/>
</dbReference>
<evidence type="ECO:0000313" key="2">
    <source>
        <dbReference type="EMBL" id="KAG6413431.1"/>
    </source>
</evidence>
<dbReference type="PANTHER" id="PTHR48213">
    <property type="entry name" value="VID27-LIKE PROTEIN"/>
    <property type="match status" value="1"/>
</dbReference>
<comment type="caution">
    <text evidence="2">The sequence shown here is derived from an EMBL/GenBank/DDBJ whole genome shotgun (WGS) entry which is preliminary data.</text>
</comment>
<name>A0A8X8XL96_SALSN</name>
<dbReference type="EMBL" id="PNBA02000009">
    <property type="protein sequence ID" value="KAG6413431.1"/>
    <property type="molecule type" value="Genomic_DNA"/>
</dbReference>
<dbReference type="AlphaFoldDB" id="A0A8X8XL96"/>
<feature type="compositionally biased region" description="Acidic residues" evidence="1">
    <location>
        <begin position="62"/>
        <end position="89"/>
    </location>
</feature>
<accession>A0A8X8XL96</accession>
<evidence type="ECO:0000256" key="1">
    <source>
        <dbReference type="SAM" id="MobiDB-lite"/>
    </source>
</evidence>
<dbReference type="OrthoDB" id="1719291at2759"/>
<feature type="compositionally biased region" description="Acidic residues" evidence="1">
    <location>
        <begin position="42"/>
        <end position="54"/>
    </location>
</feature>
<sequence>MMRFLGKTTESAARSGGSSATEVCGVGDEVLSAWELVNASQSDDEDLYSYDSEEANSTADSVSDDDLEPVSTEDDDDETDVDVDVDEDAPTPRDFVSASDVLAIQAMSVSPPMTLPVEMTLNYVVRDYAEEYCDDGGVKDVEGDGDDDDVDDYDFDDELVPWKLKGRFGKQRITKMGIRKMGQRGGPKLTAKKLPYYVNMPGFAHGKLR</sequence>
<proteinExistence type="predicted"/>
<dbReference type="PANTHER" id="PTHR48213:SF1">
    <property type="entry name" value="PROSTATIC SPERMINE-BINDING-LIKE PROTEIN"/>
    <property type="match status" value="1"/>
</dbReference>
<reference evidence="2" key="2">
    <citation type="submission" date="2020-08" db="EMBL/GenBank/DDBJ databases">
        <title>Plant Genome Project.</title>
        <authorList>
            <person name="Zhang R.-G."/>
        </authorList>
    </citation>
    <scope>NUCLEOTIDE SEQUENCE</scope>
    <source>
        <strain evidence="2">Huo1</strain>
        <tissue evidence="2">Leaf</tissue>
    </source>
</reference>
<protein>
    <submittedName>
        <fullName evidence="2">Uncharacterized protein</fullName>
    </submittedName>
</protein>
<feature type="region of interest" description="Disordered" evidence="1">
    <location>
        <begin position="1"/>
        <end position="22"/>
    </location>
</feature>
<keyword evidence="3" id="KW-1185">Reference proteome</keyword>